<feature type="transmembrane region" description="Helical" evidence="9">
    <location>
        <begin position="188"/>
        <end position="209"/>
    </location>
</feature>
<dbReference type="OrthoDB" id="9807065at2"/>
<organism evidence="11 12">
    <name type="scientific">Truepera radiovictrix (strain DSM 17093 / CIP 108686 / LMG 22925 / RQ-24)</name>
    <dbReference type="NCBI Taxonomy" id="649638"/>
    <lineage>
        <taxon>Bacteria</taxon>
        <taxon>Thermotogati</taxon>
        <taxon>Deinococcota</taxon>
        <taxon>Deinococci</taxon>
        <taxon>Trueperales</taxon>
        <taxon>Trueperaceae</taxon>
        <taxon>Truepera</taxon>
    </lineage>
</organism>
<keyword evidence="6 9" id="KW-0812">Transmembrane</keyword>
<sequence>MSLASLSYPRKKRRRFANGAAAVVITLFAAIVLAPLMFIFYYLIAQGFSAFSFELFRFPSGGNLIGRIGHAILGTGILLLIATVIGATLGIGAGIFLAEFPRHPLVRPVRVLSDVLLGVPAIVMGLVAYGLLVVGGGYSAWAGGVALGFIMIPYVVRTTEEIMKLVPQSVREAAYALGLPKWRTTLSVVLPAALNGIVTGTLLAIARVAGEAAPLLFTAFGNNFLNTDPNRPMAALPLLIFRYARDPNPGLQQTAWATALFLVFFVFVTTLVTRFVVGRGVLK</sequence>
<feature type="transmembrane region" description="Helical" evidence="9">
    <location>
        <begin position="109"/>
        <end position="132"/>
    </location>
</feature>
<evidence type="ECO:0000313" key="12">
    <source>
        <dbReference type="Proteomes" id="UP000000379"/>
    </source>
</evidence>
<evidence type="ECO:0000259" key="10">
    <source>
        <dbReference type="PROSITE" id="PS50928"/>
    </source>
</evidence>
<dbReference type="RefSeq" id="WP_013178383.1">
    <property type="nucleotide sequence ID" value="NC_014221.1"/>
</dbReference>
<keyword evidence="3" id="KW-0813">Transport</keyword>
<reference evidence="12" key="1">
    <citation type="submission" date="2010-05" db="EMBL/GenBank/DDBJ databases">
        <title>The complete genome of Truepera radiovictris DSM 17093.</title>
        <authorList>
            <consortium name="US DOE Joint Genome Institute (JGI-PGF)"/>
            <person name="Lucas S."/>
            <person name="Copeland A."/>
            <person name="Lapidus A."/>
            <person name="Glavina del Rio T."/>
            <person name="Dalin E."/>
            <person name="Tice H."/>
            <person name="Bruce D."/>
            <person name="Goodwin L."/>
            <person name="Pitluck S."/>
            <person name="Kyrpides N."/>
            <person name="Mavromatis K."/>
            <person name="Ovchinnikova G."/>
            <person name="Munk A.C."/>
            <person name="Detter J.C."/>
            <person name="Han C."/>
            <person name="Tapia R."/>
            <person name="Land M."/>
            <person name="Hauser L."/>
            <person name="Markowitz V."/>
            <person name="Cheng J.-F."/>
            <person name="Hugenholtz P."/>
            <person name="Woyke T."/>
            <person name="Wu D."/>
            <person name="Tindall B."/>
            <person name="Pomrenke H.G."/>
            <person name="Brambilla E."/>
            <person name="Klenk H.-P."/>
            <person name="Eisen J.A."/>
        </authorList>
    </citation>
    <scope>NUCLEOTIDE SEQUENCE [LARGE SCALE GENOMIC DNA]</scope>
    <source>
        <strain evidence="12">DSM 17093 / CIP 108686 / LMG 22925 / RQ-24</strain>
    </source>
</reference>
<dbReference type="STRING" id="649638.Trad_1902"/>
<evidence type="ECO:0000256" key="3">
    <source>
        <dbReference type="ARBA" id="ARBA00022448"/>
    </source>
</evidence>
<gene>
    <name evidence="11" type="ordered locus">Trad_1902</name>
</gene>
<evidence type="ECO:0000313" key="11">
    <source>
        <dbReference type="EMBL" id="ADI15018.1"/>
    </source>
</evidence>
<dbReference type="Proteomes" id="UP000000379">
    <property type="component" value="Chromosome"/>
</dbReference>
<evidence type="ECO:0000256" key="1">
    <source>
        <dbReference type="ARBA" id="ARBA00004651"/>
    </source>
</evidence>
<feature type="transmembrane region" description="Helical" evidence="9">
    <location>
        <begin position="255"/>
        <end position="277"/>
    </location>
</feature>
<evidence type="ECO:0000256" key="9">
    <source>
        <dbReference type="RuleBase" id="RU363043"/>
    </source>
</evidence>
<accession>D7CQN4</accession>
<keyword evidence="4 9" id="KW-1003">Cell membrane</keyword>
<name>D7CQN4_TRURR</name>
<dbReference type="PANTHER" id="PTHR42922">
    <property type="entry name" value="PHOSPHATE TRANSPORT SYSTEM PERMEASE PROTEIN PSTA"/>
    <property type="match status" value="1"/>
</dbReference>
<reference evidence="11 12" key="2">
    <citation type="journal article" date="2011" name="Stand. Genomic Sci.">
        <title>Complete genome sequence of Truepera radiovictrix type strain (RQ-24).</title>
        <authorList>
            <person name="Ivanova N."/>
            <person name="Rohde C."/>
            <person name="Munk C."/>
            <person name="Nolan M."/>
            <person name="Lucas S."/>
            <person name="Del Rio T.G."/>
            <person name="Tice H."/>
            <person name="Deshpande S."/>
            <person name="Cheng J.F."/>
            <person name="Tapia R."/>
            <person name="Han C."/>
            <person name="Goodwin L."/>
            <person name="Pitluck S."/>
            <person name="Liolios K."/>
            <person name="Mavromatis K."/>
            <person name="Mikhailova N."/>
            <person name="Pati A."/>
            <person name="Chen A."/>
            <person name="Palaniappan K."/>
            <person name="Land M."/>
            <person name="Hauser L."/>
            <person name="Chang Y.J."/>
            <person name="Jeffries C.D."/>
            <person name="Brambilla E."/>
            <person name="Rohde M."/>
            <person name="Goker M."/>
            <person name="Tindall B.J."/>
            <person name="Woyke T."/>
            <person name="Bristow J."/>
            <person name="Eisen J.A."/>
            <person name="Markowitz V."/>
            <person name="Hugenholtz P."/>
            <person name="Kyrpides N.C."/>
            <person name="Klenk H.P."/>
            <person name="Lapidus A."/>
        </authorList>
    </citation>
    <scope>NUCLEOTIDE SEQUENCE [LARGE SCALE GENOMIC DNA]</scope>
    <source>
        <strain evidence="12">DSM 17093 / CIP 108686 / LMG 22925 / RQ-24</strain>
    </source>
</reference>
<dbReference type="EMBL" id="CP002049">
    <property type="protein sequence ID" value="ADI15018.1"/>
    <property type="molecule type" value="Genomic_DNA"/>
</dbReference>
<evidence type="ECO:0000256" key="5">
    <source>
        <dbReference type="ARBA" id="ARBA00022592"/>
    </source>
</evidence>
<dbReference type="PANTHER" id="PTHR42922:SF1">
    <property type="entry name" value="PHOSPHATE TRANSPORT SYSTEM PERMEASE PROTEIN PSTA"/>
    <property type="match status" value="1"/>
</dbReference>
<dbReference type="NCBIfam" id="TIGR00974">
    <property type="entry name" value="3a0107s02c"/>
    <property type="match status" value="1"/>
</dbReference>
<dbReference type="InterPro" id="IPR035906">
    <property type="entry name" value="MetI-like_sf"/>
</dbReference>
<dbReference type="InterPro" id="IPR051408">
    <property type="entry name" value="Phosphate_transprt_permease"/>
</dbReference>
<feature type="domain" description="ABC transmembrane type-1" evidence="10">
    <location>
        <begin position="72"/>
        <end position="273"/>
    </location>
</feature>
<evidence type="ECO:0000256" key="8">
    <source>
        <dbReference type="ARBA" id="ARBA00023136"/>
    </source>
</evidence>
<dbReference type="Pfam" id="PF00528">
    <property type="entry name" value="BPD_transp_1"/>
    <property type="match status" value="1"/>
</dbReference>
<evidence type="ECO:0000256" key="4">
    <source>
        <dbReference type="ARBA" id="ARBA00022475"/>
    </source>
</evidence>
<dbReference type="HOGENOM" id="CLU_033621_2_0_0"/>
<comment type="subcellular location">
    <subcellularLocation>
        <location evidence="1 9">Cell membrane</location>
        <topology evidence="1 9">Multi-pass membrane protein</topology>
    </subcellularLocation>
</comment>
<protein>
    <recommendedName>
        <fullName evidence="9">Phosphate transport system permease protein PstA</fullName>
    </recommendedName>
</protein>
<dbReference type="InterPro" id="IPR000515">
    <property type="entry name" value="MetI-like"/>
</dbReference>
<evidence type="ECO:0000256" key="2">
    <source>
        <dbReference type="ARBA" id="ARBA00007069"/>
    </source>
</evidence>
<dbReference type="CDD" id="cd06261">
    <property type="entry name" value="TM_PBP2"/>
    <property type="match status" value="1"/>
</dbReference>
<dbReference type="Gene3D" id="1.10.3720.10">
    <property type="entry name" value="MetI-like"/>
    <property type="match status" value="1"/>
</dbReference>
<dbReference type="AlphaFoldDB" id="D7CQN4"/>
<keyword evidence="5" id="KW-0592">Phosphate transport</keyword>
<feature type="transmembrane region" description="Helical" evidence="9">
    <location>
        <begin position="138"/>
        <end position="156"/>
    </location>
</feature>
<dbReference type="KEGG" id="tra:Trad_1902"/>
<evidence type="ECO:0000256" key="6">
    <source>
        <dbReference type="ARBA" id="ARBA00022692"/>
    </source>
</evidence>
<evidence type="ECO:0000256" key="7">
    <source>
        <dbReference type="ARBA" id="ARBA00022989"/>
    </source>
</evidence>
<feature type="transmembrane region" description="Helical" evidence="9">
    <location>
        <begin position="64"/>
        <end position="97"/>
    </location>
</feature>
<dbReference type="InterPro" id="IPR005672">
    <property type="entry name" value="Phosphate_PstA"/>
</dbReference>
<dbReference type="GO" id="GO:0005886">
    <property type="term" value="C:plasma membrane"/>
    <property type="evidence" value="ECO:0007669"/>
    <property type="project" value="UniProtKB-SubCell"/>
</dbReference>
<feature type="transmembrane region" description="Helical" evidence="9">
    <location>
        <begin position="20"/>
        <end position="44"/>
    </location>
</feature>
<comment type="similarity">
    <text evidence="2 9">Belongs to the binding-protein-dependent transport system permease family. CysTW subfamily.</text>
</comment>
<dbReference type="eggNOG" id="COG0581">
    <property type="taxonomic scope" value="Bacteria"/>
</dbReference>
<dbReference type="SUPFAM" id="SSF161098">
    <property type="entry name" value="MetI-like"/>
    <property type="match status" value="1"/>
</dbReference>
<proteinExistence type="inferred from homology"/>
<dbReference type="GO" id="GO:0005315">
    <property type="term" value="F:phosphate transmembrane transporter activity"/>
    <property type="evidence" value="ECO:0007669"/>
    <property type="project" value="InterPro"/>
</dbReference>
<dbReference type="GO" id="GO:0035435">
    <property type="term" value="P:phosphate ion transmembrane transport"/>
    <property type="evidence" value="ECO:0007669"/>
    <property type="project" value="InterPro"/>
</dbReference>
<keyword evidence="7 9" id="KW-1133">Transmembrane helix</keyword>
<keyword evidence="12" id="KW-1185">Reference proteome</keyword>
<dbReference type="PROSITE" id="PS50928">
    <property type="entry name" value="ABC_TM1"/>
    <property type="match status" value="1"/>
</dbReference>
<keyword evidence="8 9" id="KW-0472">Membrane</keyword>